<sequence>MASRSSTQPDLTFAMTKIILFPKTMFAISLLALPLALVACGQASPPGDETPTESSSSEESSDTGSVGEDGSLYPLVDGATWTYLASTSTGQILGMEIVEATEITWEGGPAWVLSDNPDDLGEWTESTIVRTGTAAARVHKEIKDASGTTMIVDYDPGFLRADDKWDTVGFIEEILYDRNETDGAGLNPKYEPRGHSYEVLAINESVTVPAGTFNCIKIERIRTVGTTAGERVLFWNAPGIGKVREERPAEGRVEELASVSIPGGANFP</sequence>
<evidence type="ECO:0000259" key="2">
    <source>
        <dbReference type="Pfam" id="PF21347"/>
    </source>
</evidence>
<accession>A0A0C2DBZ9</accession>
<dbReference type="Gene3D" id="2.40.360.20">
    <property type="match status" value="1"/>
</dbReference>
<reference evidence="3 4" key="1">
    <citation type="submission" date="2014-12" db="EMBL/GenBank/DDBJ databases">
        <title>Genome assembly of Enhygromyxa salina DSM 15201.</title>
        <authorList>
            <person name="Sharma G."/>
            <person name="Subramanian S."/>
        </authorList>
    </citation>
    <scope>NUCLEOTIDE SEQUENCE [LARGE SCALE GENOMIC DNA]</scope>
    <source>
        <strain evidence="3 4">DSM 15201</strain>
    </source>
</reference>
<dbReference type="InterPro" id="IPR049279">
    <property type="entry name" value="DUF3108-like"/>
</dbReference>
<comment type="caution">
    <text evidence="3">The sequence shown here is derived from an EMBL/GenBank/DDBJ whole genome shotgun (WGS) entry which is preliminary data.</text>
</comment>
<evidence type="ECO:0000313" key="3">
    <source>
        <dbReference type="EMBL" id="KIG18985.1"/>
    </source>
</evidence>
<dbReference type="Pfam" id="PF21347">
    <property type="entry name" value="DUF3108_like"/>
    <property type="match status" value="1"/>
</dbReference>
<dbReference type="Proteomes" id="UP000031599">
    <property type="component" value="Unassembled WGS sequence"/>
</dbReference>
<protein>
    <recommendedName>
        <fullName evidence="2">DUF3108 domain-containing protein</fullName>
    </recommendedName>
</protein>
<feature type="region of interest" description="Disordered" evidence="1">
    <location>
        <begin position="43"/>
        <end position="69"/>
    </location>
</feature>
<evidence type="ECO:0000313" key="4">
    <source>
        <dbReference type="Proteomes" id="UP000031599"/>
    </source>
</evidence>
<feature type="domain" description="DUF3108" evidence="2">
    <location>
        <begin position="203"/>
        <end position="247"/>
    </location>
</feature>
<gene>
    <name evidence="3" type="ORF">DB30_06596</name>
</gene>
<evidence type="ECO:0000256" key="1">
    <source>
        <dbReference type="SAM" id="MobiDB-lite"/>
    </source>
</evidence>
<feature type="compositionally biased region" description="Low complexity" evidence="1">
    <location>
        <begin position="44"/>
        <end position="69"/>
    </location>
</feature>
<name>A0A0C2DBZ9_9BACT</name>
<organism evidence="3 4">
    <name type="scientific">Enhygromyxa salina</name>
    <dbReference type="NCBI Taxonomy" id="215803"/>
    <lineage>
        <taxon>Bacteria</taxon>
        <taxon>Pseudomonadati</taxon>
        <taxon>Myxococcota</taxon>
        <taxon>Polyangia</taxon>
        <taxon>Nannocystales</taxon>
        <taxon>Nannocystaceae</taxon>
        <taxon>Enhygromyxa</taxon>
    </lineage>
</organism>
<dbReference type="AlphaFoldDB" id="A0A0C2DBZ9"/>
<dbReference type="EMBL" id="JMCC02000007">
    <property type="protein sequence ID" value="KIG18985.1"/>
    <property type="molecule type" value="Genomic_DNA"/>
</dbReference>
<proteinExistence type="predicted"/>